<evidence type="ECO:0000256" key="1">
    <source>
        <dbReference type="ARBA" id="ARBA00009623"/>
    </source>
</evidence>
<organism evidence="4 5">
    <name type="scientific">Achromobacter agilis</name>
    <dbReference type="NCBI Taxonomy" id="1353888"/>
    <lineage>
        <taxon>Bacteria</taxon>
        <taxon>Pseudomonadati</taxon>
        <taxon>Pseudomonadota</taxon>
        <taxon>Betaproteobacteria</taxon>
        <taxon>Burkholderiales</taxon>
        <taxon>Alcaligenaceae</taxon>
        <taxon>Achromobacter</taxon>
    </lineage>
</organism>
<dbReference type="InterPro" id="IPR016181">
    <property type="entry name" value="Acyl_CoA_acyltransferase"/>
</dbReference>
<proteinExistence type="inferred from homology"/>
<name>A0A446C672_9BURK</name>
<gene>
    <name evidence="4" type="ORF">AGI3411_01135</name>
</gene>
<dbReference type="Proteomes" id="UP000289184">
    <property type="component" value="Unassembled WGS sequence"/>
</dbReference>
<keyword evidence="5" id="KW-1185">Reference proteome</keyword>
<reference evidence="4 5" key="1">
    <citation type="submission" date="2018-07" db="EMBL/GenBank/DDBJ databases">
        <authorList>
            <person name="Peeters C."/>
        </authorList>
    </citation>
    <scope>NUCLEOTIDE SEQUENCE [LARGE SCALE GENOMIC DNA]</scope>
    <source>
        <strain evidence="4 5">LMG 3411</strain>
    </source>
</reference>
<evidence type="ECO:0000313" key="4">
    <source>
        <dbReference type="EMBL" id="SSW63293.1"/>
    </source>
</evidence>
<dbReference type="CDD" id="cd04301">
    <property type="entry name" value="NAT_SF"/>
    <property type="match status" value="1"/>
</dbReference>
<keyword evidence="4" id="KW-0012">Acyltransferase</keyword>
<dbReference type="EMBL" id="UFQB01000003">
    <property type="protein sequence ID" value="SSW63293.1"/>
    <property type="molecule type" value="Genomic_DNA"/>
</dbReference>
<sequence>MGPVCVTLTALPYLALSAMPAWTCKPHAELTPTELYAILRLRSEVFVVEQNCVFLDMDGKDLEGRTEHLMAWKNGALLAYCRLLEPALNEGKAIIGRVITAPAARGTGLGHELMRRAKAEVERLWPGEPVYLGAQARLRGYYAGHGFVPVTDEYMEDGIPHIGMLLDRRA</sequence>
<dbReference type="FunFam" id="3.40.630.30:FF:000035">
    <property type="entry name" value="GNAT family N-acetyltransferase"/>
    <property type="match status" value="1"/>
</dbReference>
<evidence type="ECO:0000313" key="5">
    <source>
        <dbReference type="Proteomes" id="UP000289184"/>
    </source>
</evidence>
<dbReference type="SUPFAM" id="SSF55729">
    <property type="entry name" value="Acyl-CoA N-acyltransferases (Nat)"/>
    <property type="match status" value="1"/>
</dbReference>
<accession>A0A446C672</accession>
<protein>
    <recommendedName>
        <fullName evidence="2">Protein ElaA</fullName>
    </recommendedName>
</protein>
<evidence type="ECO:0000256" key="2">
    <source>
        <dbReference type="ARBA" id="ARBA00072224"/>
    </source>
</evidence>
<dbReference type="Pfam" id="PF13673">
    <property type="entry name" value="Acetyltransf_10"/>
    <property type="match status" value="1"/>
</dbReference>
<dbReference type="GO" id="GO:0016747">
    <property type="term" value="F:acyltransferase activity, transferring groups other than amino-acyl groups"/>
    <property type="evidence" value="ECO:0007669"/>
    <property type="project" value="InterPro"/>
</dbReference>
<comment type="similarity">
    <text evidence="1">Belongs to the UPF0039 (ElaA) family.</text>
</comment>
<evidence type="ECO:0000259" key="3">
    <source>
        <dbReference type="PROSITE" id="PS51186"/>
    </source>
</evidence>
<dbReference type="InterPro" id="IPR000182">
    <property type="entry name" value="GNAT_dom"/>
</dbReference>
<feature type="domain" description="N-acetyltransferase" evidence="3">
    <location>
        <begin position="25"/>
        <end position="169"/>
    </location>
</feature>
<keyword evidence="4" id="KW-0808">Transferase</keyword>
<dbReference type="Gene3D" id="3.40.630.30">
    <property type="match status" value="1"/>
</dbReference>
<dbReference type="AlphaFoldDB" id="A0A446C672"/>
<dbReference type="PROSITE" id="PS51186">
    <property type="entry name" value="GNAT"/>
    <property type="match status" value="1"/>
</dbReference>